<feature type="non-terminal residue" evidence="5">
    <location>
        <position position="1"/>
    </location>
</feature>
<dbReference type="Gene3D" id="1.10.10.60">
    <property type="entry name" value="Homeodomain-like"/>
    <property type="match status" value="2"/>
</dbReference>
<dbReference type="PROSITE" id="PS01124">
    <property type="entry name" value="HTH_ARAC_FAMILY_2"/>
    <property type="match status" value="1"/>
</dbReference>
<keyword evidence="1" id="KW-0805">Transcription regulation</keyword>
<dbReference type="AlphaFoldDB" id="A0A1Y5HVM8"/>
<comment type="caution">
    <text evidence="5">The sequence shown here is derived from an EMBL/GenBank/DDBJ whole genome shotgun (WGS) entry which is preliminary data.</text>
</comment>
<organism evidence="5 6">
    <name type="scientific">Oleispira antarctica</name>
    <dbReference type="NCBI Taxonomy" id="188908"/>
    <lineage>
        <taxon>Bacteria</taxon>
        <taxon>Pseudomonadati</taxon>
        <taxon>Pseudomonadota</taxon>
        <taxon>Gammaproteobacteria</taxon>
        <taxon>Oceanospirillales</taxon>
        <taxon>Oceanospirillaceae</taxon>
        <taxon>Oleispira</taxon>
    </lineage>
</organism>
<proteinExistence type="predicted"/>
<evidence type="ECO:0000256" key="1">
    <source>
        <dbReference type="ARBA" id="ARBA00023015"/>
    </source>
</evidence>
<dbReference type="InterPro" id="IPR018060">
    <property type="entry name" value="HTH_AraC"/>
</dbReference>
<keyword evidence="3" id="KW-0804">Transcription</keyword>
<dbReference type="GO" id="GO:0043565">
    <property type="term" value="F:sequence-specific DNA binding"/>
    <property type="evidence" value="ECO:0007669"/>
    <property type="project" value="InterPro"/>
</dbReference>
<evidence type="ECO:0000256" key="2">
    <source>
        <dbReference type="ARBA" id="ARBA00023125"/>
    </source>
</evidence>
<evidence type="ECO:0000256" key="3">
    <source>
        <dbReference type="ARBA" id="ARBA00023163"/>
    </source>
</evidence>
<dbReference type="PROSITE" id="PS00041">
    <property type="entry name" value="HTH_ARAC_FAMILY_1"/>
    <property type="match status" value="1"/>
</dbReference>
<reference evidence="6" key="1">
    <citation type="journal article" date="2017" name="Proc. Natl. Acad. Sci. U.S.A.">
        <title>Simulation of Deepwater Horizon oil plume reveals substrate specialization within a complex community of hydrocarbon degraders.</title>
        <authorList>
            <person name="Hu P."/>
            <person name="Dubinsky E.A."/>
            <person name="Probst A.J."/>
            <person name="Wang J."/>
            <person name="Sieber C.M.K."/>
            <person name="Tom L.M."/>
            <person name="Gardinali P."/>
            <person name="Banfield J.F."/>
            <person name="Atlas R.M."/>
            <person name="Andersen G.L."/>
        </authorList>
    </citation>
    <scope>NUCLEOTIDE SEQUENCE [LARGE SCALE GENOMIC DNA]</scope>
</reference>
<dbReference type="InterPro" id="IPR020449">
    <property type="entry name" value="Tscrpt_reg_AraC-type_HTH"/>
</dbReference>
<dbReference type="SUPFAM" id="SSF46689">
    <property type="entry name" value="Homeodomain-like"/>
    <property type="match status" value="2"/>
</dbReference>
<dbReference type="InterPro" id="IPR009057">
    <property type="entry name" value="Homeodomain-like_sf"/>
</dbReference>
<protein>
    <recommendedName>
        <fullName evidence="4">HTH araC/xylS-type domain-containing protein</fullName>
    </recommendedName>
</protein>
<dbReference type="Pfam" id="PF12833">
    <property type="entry name" value="HTH_18"/>
    <property type="match status" value="1"/>
</dbReference>
<dbReference type="InterPro" id="IPR050204">
    <property type="entry name" value="AraC_XylS_family_regulators"/>
</dbReference>
<feature type="domain" description="HTH araC/xylS-type" evidence="4">
    <location>
        <begin position="1"/>
        <end position="94"/>
    </location>
</feature>
<evidence type="ECO:0000259" key="4">
    <source>
        <dbReference type="PROSITE" id="PS01124"/>
    </source>
</evidence>
<dbReference type="GO" id="GO:0003700">
    <property type="term" value="F:DNA-binding transcription factor activity"/>
    <property type="evidence" value="ECO:0007669"/>
    <property type="project" value="InterPro"/>
</dbReference>
<dbReference type="InterPro" id="IPR018062">
    <property type="entry name" value="HTH_AraC-typ_CS"/>
</dbReference>
<accession>A0A1Y5HVM8</accession>
<dbReference type="PANTHER" id="PTHR46796">
    <property type="entry name" value="HTH-TYPE TRANSCRIPTIONAL ACTIVATOR RHAS-RELATED"/>
    <property type="match status" value="1"/>
</dbReference>
<gene>
    <name evidence="5" type="ORF">A9R00_01330</name>
</gene>
<dbReference type="PRINTS" id="PR00032">
    <property type="entry name" value="HTHARAC"/>
</dbReference>
<dbReference type="EMBL" id="MABE01000082">
    <property type="protein sequence ID" value="OUS41358.1"/>
    <property type="molecule type" value="Genomic_DNA"/>
</dbReference>
<evidence type="ECO:0000313" key="6">
    <source>
        <dbReference type="Proteomes" id="UP000227088"/>
    </source>
</evidence>
<dbReference type="SMART" id="SM00342">
    <property type="entry name" value="HTH_ARAC"/>
    <property type="match status" value="1"/>
</dbReference>
<evidence type="ECO:0000313" key="5">
    <source>
        <dbReference type="EMBL" id="OUS41358.1"/>
    </source>
</evidence>
<keyword evidence="2" id="KW-0238">DNA-binding</keyword>
<name>A0A1Y5HVM8_OLEAN</name>
<sequence length="128" mass="14353">DQIKNSIGENTSLTELANLVNLSPAYLSELFKNCTGLPVRRYRLWHRLYSTVENIGLGKNLTEAAMDCGFNDSSHFIRTFRSMLGMTPTSIFTQATPLQFLTPTPLESNILNQEPPGELSYEYAHQPG</sequence>
<dbReference type="Proteomes" id="UP000227088">
    <property type="component" value="Unassembled WGS sequence"/>
</dbReference>